<dbReference type="Gene3D" id="2.40.40.10">
    <property type="entry name" value="RlpA-like domain"/>
    <property type="match status" value="1"/>
</dbReference>
<organism evidence="8 9">
    <name type="scientific">Palleronia salina</name>
    <dbReference type="NCBI Taxonomy" id="313368"/>
    <lineage>
        <taxon>Bacteria</taxon>
        <taxon>Pseudomonadati</taxon>
        <taxon>Pseudomonadota</taxon>
        <taxon>Alphaproteobacteria</taxon>
        <taxon>Rhodobacterales</taxon>
        <taxon>Roseobacteraceae</taxon>
        <taxon>Palleronia</taxon>
    </lineage>
</organism>
<dbReference type="AlphaFoldDB" id="A0A1M6CVN2"/>
<evidence type="ECO:0000256" key="2">
    <source>
        <dbReference type="ARBA" id="ARBA00012587"/>
    </source>
</evidence>
<dbReference type="InterPro" id="IPR010611">
    <property type="entry name" value="3D_dom"/>
</dbReference>
<dbReference type="GO" id="GO:0019867">
    <property type="term" value="C:outer membrane"/>
    <property type="evidence" value="ECO:0007669"/>
    <property type="project" value="InterPro"/>
</dbReference>
<reference evidence="8 9" key="1">
    <citation type="submission" date="2016-11" db="EMBL/GenBank/DDBJ databases">
        <authorList>
            <person name="Jaros S."/>
            <person name="Januszkiewicz K."/>
            <person name="Wedrychowicz H."/>
        </authorList>
    </citation>
    <scope>NUCLEOTIDE SEQUENCE [LARGE SCALE GENOMIC DNA]</scope>
    <source>
        <strain evidence="8 9">DSM 26892</strain>
    </source>
</reference>
<accession>A0A1M6CVN2</accession>
<dbReference type="RefSeq" id="WP_073126865.1">
    <property type="nucleotide sequence ID" value="NZ_FQZA01000002.1"/>
</dbReference>
<evidence type="ECO:0000313" key="9">
    <source>
        <dbReference type="Proteomes" id="UP000184040"/>
    </source>
</evidence>
<keyword evidence="6" id="KW-0732">Signal</keyword>
<feature type="signal peptide" evidence="6">
    <location>
        <begin position="1"/>
        <end position="20"/>
    </location>
</feature>
<keyword evidence="4" id="KW-0961">Cell wall biogenesis/degradation</keyword>
<dbReference type="Gene3D" id="2.40.240.50">
    <property type="entry name" value="Barwin-like endoglucanases"/>
    <property type="match status" value="1"/>
</dbReference>
<evidence type="ECO:0000256" key="1">
    <source>
        <dbReference type="ARBA" id="ARBA00001420"/>
    </source>
</evidence>
<dbReference type="PANTHER" id="PTHR30124">
    <property type="entry name" value="MEMBRANE-BOUND LYTIC MUREIN TRANSGLYCOSYLASE A"/>
    <property type="match status" value="1"/>
</dbReference>
<dbReference type="SMART" id="SM00925">
    <property type="entry name" value="MltA"/>
    <property type="match status" value="1"/>
</dbReference>
<dbReference type="GO" id="GO:0009253">
    <property type="term" value="P:peptidoglycan catabolic process"/>
    <property type="evidence" value="ECO:0007669"/>
    <property type="project" value="TreeGrafter"/>
</dbReference>
<keyword evidence="3" id="KW-0456">Lyase</keyword>
<feature type="domain" description="Lytic transglycosylase MltA" evidence="7">
    <location>
        <begin position="106"/>
        <end position="240"/>
    </location>
</feature>
<dbReference type="GO" id="GO:0004553">
    <property type="term" value="F:hydrolase activity, hydrolyzing O-glycosyl compounds"/>
    <property type="evidence" value="ECO:0007669"/>
    <property type="project" value="InterPro"/>
</dbReference>
<protein>
    <recommendedName>
        <fullName evidence="2">peptidoglycan lytic exotransglycosylase</fullName>
        <ecNumber evidence="2">4.2.2.n1</ecNumber>
    </recommendedName>
    <alternativeName>
        <fullName evidence="5">Murein hydrolase A</fullName>
    </alternativeName>
</protein>
<dbReference type="InterPro" id="IPR036908">
    <property type="entry name" value="RlpA-like_sf"/>
</dbReference>
<dbReference type="Pfam" id="PF03562">
    <property type="entry name" value="MltA"/>
    <property type="match status" value="1"/>
</dbReference>
<dbReference type="InterPro" id="IPR005300">
    <property type="entry name" value="MltA_B"/>
</dbReference>
<evidence type="ECO:0000256" key="5">
    <source>
        <dbReference type="ARBA" id="ARBA00030918"/>
    </source>
</evidence>
<dbReference type="SUPFAM" id="SSF50685">
    <property type="entry name" value="Barwin-like endoglucanases"/>
    <property type="match status" value="1"/>
</dbReference>
<dbReference type="EMBL" id="FQZA01000002">
    <property type="protein sequence ID" value="SHI65019.1"/>
    <property type="molecule type" value="Genomic_DNA"/>
</dbReference>
<dbReference type="STRING" id="313368.SAMN04488012_102173"/>
<name>A0A1M6CVN2_9RHOB</name>
<dbReference type="PANTHER" id="PTHR30124:SF0">
    <property type="entry name" value="MEMBRANE-BOUND LYTIC MUREIN TRANSGLYCOSYLASE A"/>
    <property type="match status" value="1"/>
</dbReference>
<dbReference type="GO" id="GO:0008933">
    <property type="term" value="F:peptidoglycan lytic transglycosylase activity"/>
    <property type="evidence" value="ECO:0007669"/>
    <property type="project" value="TreeGrafter"/>
</dbReference>
<dbReference type="GO" id="GO:0009254">
    <property type="term" value="P:peptidoglycan turnover"/>
    <property type="evidence" value="ECO:0007669"/>
    <property type="project" value="InterPro"/>
</dbReference>
<evidence type="ECO:0000313" key="8">
    <source>
        <dbReference type="EMBL" id="SHI65019.1"/>
    </source>
</evidence>
<evidence type="ECO:0000256" key="3">
    <source>
        <dbReference type="ARBA" id="ARBA00023239"/>
    </source>
</evidence>
<feature type="chain" id="PRO_5013178072" description="peptidoglycan lytic exotransglycosylase" evidence="6">
    <location>
        <begin position="21"/>
        <end position="346"/>
    </location>
</feature>
<dbReference type="CDD" id="cd14485">
    <property type="entry name" value="mltA_like_LT_A"/>
    <property type="match status" value="1"/>
</dbReference>
<sequence length="346" mass="38925">MRRLLAALFLTVPLVGTAFATEPPRPEPTHTILRFDDLNGWAQDDHGAALDVFLNTCGDMRDLDWRGLCRVAADQTDARRFFELFFRPVLIEDGDPMLFTGYYEPELRGSRYRGGPYQYPLYRVPDEGREGLWLSRAEIEEGDLLAGRGLEIAWIDDPVDVFFLQIQGSGRVRLDDGTALRVGYGGKNGHDYRSVGMELVRRGEYEPHQVSAQVIRSWVRRNGEEGRRLLHHNPSYVFFREVTEVPADRGPLGAMNRSITNLRSIAVDPAYVPLGAPVWIEKGGRDPLKRLTIAQDTGSQIKGAQRADIFFGTGEEAGRRAGRVKDTGRMIVLLPIQRALALAEEF</sequence>
<dbReference type="Proteomes" id="UP000184040">
    <property type="component" value="Unassembled WGS sequence"/>
</dbReference>
<keyword evidence="9" id="KW-1185">Reference proteome</keyword>
<dbReference type="EC" id="4.2.2.n1" evidence="2"/>
<proteinExistence type="predicted"/>
<evidence type="ECO:0000256" key="4">
    <source>
        <dbReference type="ARBA" id="ARBA00023316"/>
    </source>
</evidence>
<dbReference type="CDD" id="cd14668">
    <property type="entry name" value="mlta_B"/>
    <property type="match status" value="1"/>
</dbReference>
<gene>
    <name evidence="8" type="ORF">SAMN04488012_102173</name>
</gene>
<evidence type="ECO:0000256" key="6">
    <source>
        <dbReference type="SAM" id="SignalP"/>
    </source>
</evidence>
<comment type="catalytic activity">
    <reaction evidence="1">
        <text>Exolytic cleavage of the (1-&gt;4)-beta-glycosidic linkage between N-acetylmuramic acid (MurNAc) and N-acetylglucosamine (GlcNAc) residues in peptidoglycan, from either the reducing or the non-reducing ends of the peptidoglycan chains, with concomitant formation of a 1,6-anhydrobond in the MurNAc residue.</text>
        <dbReference type="EC" id="4.2.2.n1"/>
    </reaction>
</comment>
<dbReference type="InterPro" id="IPR026044">
    <property type="entry name" value="MltA"/>
</dbReference>
<dbReference type="PIRSF" id="PIRSF019422">
    <property type="entry name" value="MltA"/>
    <property type="match status" value="1"/>
</dbReference>
<evidence type="ECO:0000259" key="7">
    <source>
        <dbReference type="SMART" id="SM00925"/>
    </source>
</evidence>
<dbReference type="GO" id="GO:0071555">
    <property type="term" value="P:cell wall organization"/>
    <property type="evidence" value="ECO:0007669"/>
    <property type="project" value="UniProtKB-KW"/>
</dbReference>
<dbReference type="Pfam" id="PF06725">
    <property type="entry name" value="3D"/>
    <property type="match status" value="1"/>
</dbReference>